<dbReference type="InterPro" id="IPR001648">
    <property type="entry name" value="Ribosomal_bS18"/>
</dbReference>
<protein>
    <recommendedName>
        <fullName evidence="10 11">Small ribosomal subunit protein bS18c</fullName>
    </recommendedName>
</protein>
<comment type="similarity">
    <text evidence="2 11 12">Belongs to the bacterial ribosomal protein bS18 family.</text>
</comment>
<dbReference type="AlphaFoldDB" id="A0A2R4PAU3"/>
<evidence type="ECO:0000256" key="12">
    <source>
        <dbReference type="RuleBase" id="RU003910"/>
    </source>
</evidence>
<feature type="region of interest" description="Disordered" evidence="13">
    <location>
        <begin position="1"/>
        <end position="29"/>
    </location>
</feature>
<keyword evidence="7 11" id="KW-0694">RNA-binding</keyword>
<keyword evidence="4 14" id="KW-0150">Chloroplast</keyword>
<accession>A0A2R4PAU3</accession>
<gene>
    <name evidence="11 14" type="primary">rps18</name>
</gene>
<dbReference type="GO" id="GO:0006412">
    <property type="term" value="P:translation"/>
    <property type="evidence" value="ECO:0007669"/>
    <property type="project" value="UniProtKB-UniRule"/>
</dbReference>
<keyword evidence="8 11" id="KW-0689">Ribosomal protein</keyword>
<dbReference type="PRINTS" id="PR00974">
    <property type="entry name" value="RIBOSOMALS18"/>
</dbReference>
<comment type="subunit">
    <text evidence="3 11">Part of the 30S ribosomal subunit.</text>
</comment>
<sequence length="216" mass="24810">MKNQSFNDFASVHSNFPSSTNHFQNPTTQNSEIENTLLAKQSFSGNSPISPTNSSRARDGGTGTYQKTQGRENGFVKNNRQGKVSFSKNSGKYNFSKQSTKRTVLSVSQILARANQKKQRRLEQKKRKKPFKPIIPPKSFILLFKDKPEKYIYNRRIIDYKHCGLLQRYIGLGGKILPRRQTKLTAKQQRYVAKTIKSARIMGLLPFVTKERGFFR</sequence>
<evidence type="ECO:0000256" key="6">
    <source>
        <dbReference type="ARBA" id="ARBA00022730"/>
    </source>
</evidence>
<evidence type="ECO:0000256" key="8">
    <source>
        <dbReference type="ARBA" id="ARBA00022980"/>
    </source>
</evidence>
<dbReference type="Gene3D" id="4.10.640.10">
    <property type="entry name" value="Ribosomal protein S18"/>
    <property type="match status" value="1"/>
</dbReference>
<dbReference type="HAMAP" id="MF_00270">
    <property type="entry name" value="Ribosomal_bS18"/>
    <property type="match status" value="1"/>
</dbReference>
<evidence type="ECO:0000256" key="7">
    <source>
        <dbReference type="ARBA" id="ARBA00022884"/>
    </source>
</evidence>
<dbReference type="EMBL" id="KY792693">
    <property type="protein sequence ID" value="AVX48172.1"/>
    <property type="molecule type" value="Genomic_DNA"/>
</dbReference>
<geneLocation type="chloroplast" evidence="14"/>
<keyword evidence="6 11" id="KW-0699">rRNA-binding</keyword>
<organism evidence="14">
    <name type="scientific">Hariotina reticulata</name>
    <dbReference type="NCBI Taxonomy" id="183314"/>
    <lineage>
        <taxon>Eukaryota</taxon>
        <taxon>Viridiplantae</taxon>
        <taxon>Chlorophyta</taxon>
        <taxon>core chlorophytes</taxon>
        <taxon>Chlorophyceae</taxon>
        <taxon>CS clade</taxon>
        <taxon>Sphaeropleales</taxon>
        <taxon>Scenedesmaceae</taxon>
        <taxon>Hariotina</taxon>
    </lineage>
</organism>
<reference evidence="14" key="1">
    <citation type="submission" date="2017-03" db="EMBL/GenBank/DDBJ databases">
        <title>Chloroplast and mitochondrial genomes in Hydrodictyaceae.</title>
        <authorList>
            <person name="McManus H.A."/>
            <person name="Fucikova K."/>
            <person name="Lewis L.A."/>
            <person name="Lewis P.O."/>
            <person name="Karol K.G."/>
        </authorList>
    </citation>
    <scope>NUCLEOTIDE SEQUENCE</scope>
</reference>
<dbReference type="GO" id="GO:0003735">
    <property type="term" value="F:structural constituent of ribosome"/>
    <property type="evidence" value="ECO:0007669"/>
    <property type="project" value="InterPro"/>
</dbReference>
<keyword evidence="5 14" id="KW-0934">Plastid</keyword>
<dbReference type="PANTHER" id="PTHR13479">
    <property type="entry name" value="30S RIBOSOMAL PROTEIN S18"/>
    <property type="match status" value="1"/>
</dbReference>
<evidence type="ECO:0000256" key="1">
    <source>
        <dbReference type="ARBA" id="ARBA00004229"/>
    </source>
</evidence>
<dbReference type="PANTHER" id="PTHR13479:SF40">
    <property type="entry name" value="SMALL RIBOSOMAL SUBUNIT PROTEIN BS18M"/>
    <property type="match status" value="1"/>
</dbReference>
<evidence type="ECO:0000256" key="4">
    <source>
        <dbReference type="ARBA" id="ARBA00022528"/>
    </source>
</evidence>
<evidence type="ECO:0000256" key="10">
    <source>
        <dbReference type="ARBA" id="ARBA00035266"/>
    </source>
</evidence>
<evidence type="ECO:0000256" key="9">
    <source>
        <dbReference type="ARBA" id="ARBA00023274"/>
    </source>
</evidence>
<proteinExistence type="inferred from homology"/>
<keyword evidence="9 11" id="KW-0687">Ribonucleoprotein</keyword>
<dbReference type="Pfam" id="PF01084">
    <property type="entry name" value="Ribosomal_S18"/>
    <property type="match status" value="1"/>
</dbReference>
<dbReference type="InterPro" id="IPR036870">
    <property type="entry name" value="Ribosomal_bS18_sf"/>
</dbReference>
<evidence type="ECO:0000256" key="2">
    <source>
        <dbReference type="ARBA" id="ARBA00005589"/>
    </source>
</evidence>
<evidence type="ECO:0000256" key="3">
    <source>
        <dbReference type="ARBA" id="ARBA00011458"/>
    </source>
</evidence>
<dbReference type="GO" id="GO:0005763">
    <property type="term" value="C:mitochondrial small ribosomal subunit"/>
    <property type="evidence" value="ECO:0007669"/>
    <property type="project" value="TreeGrafter"/>
</dbReference>
<dbReference type="GO" id="GO:0009507">
    <property type="term" value="C:chloroplast"/>
    <property type="evidence" value="ECO:0007669"/>
    <property type="project" value="UniProtKB-SubCell"/>
</dbReference>
<evidence type="ECO:0000256" key="13">
    <source>
        <dbReference type="SAM" id="MobiDB-lite"/>
    </source>
</evidence>
<dbReference type="NCBIfam" id="TIGR00165">
    <property type="entry name" value="S18"/>
    <property type="match status" value="1"/>
</dbReference>
<feature type="region of interest" description="Disordered" evidence="13">
    <location>
        <begin position="42"/>
        <end position="71"/>
    </location>
</feature>
<feature type="compositionally biased region" description="Polar residues" evidence="13">
    <location>
        <begin position="42"/>
        <end position="55"/>
    </location>
</feature>
<evidence type="ECO:0000256" key="5">
    <source>
        <dbReference type="ARBA" id="ARBA00022640"/>
    </source>
</evidence>
<dbReference type="SUPFAM" id="SSF46911">
    <property type="entry name" value="Ribosomal protein S18"/>
    <property type="match status" value="1"/>
</dbReference>
<evidence type="ECO:0000256" key="11">
    <source>
        <dbReference type="HAMAP-Rule" id="MF_00270"/>
    </source>
</evidence>
<dbReference type="GO" id="GO:0070181">
    <property type="term" value="F:small ribosomal subunit rRNA binding"/>
    <property type="evidence" value="ECO:0007669"/>
    <property type="project" value="TreeGrafter"/>
</dbReference>
<comment type="subcellular location">
    <subcellularLocation>
        <location evidence="1 11">Plastid</location>
        <location evidence="1 11">Chloroplast</location>
    </subcellularLocation>
</comment>
<dbReference type="FunFam" id="4.10.640.10:FF:000017">
    <property type="entry name" value="Related to 30s ribosomal protein s18"/>
    <property type="match status" value="1"/>
</dbReference>
<name>A0A2R4PAU3_9CHLO</name>
<evidence type="ECO:0000313" key="14">
    <source>
        <dbReference type="EMBL" id="AVX48172.1"/>
    </source>
</evidence>